<dbReference type="PANTHER" id="PTHR19229">
    <property type="entry name" value="ATP-BINDING CASSETTE TRANSPORTER SUBFAMILY A ABCA"/>
    <property type="match status" value="1"/>
</dbReference>
<dbReference type="CDD" id="cd03263">
    <property type="entry name" value="ABC_subfamily_A"/>
    <property type="match status" value="2"/>
</dbReference>
<dbReference type="Pfam" id="PF12698">
    <property type="entry name" value="ABC2_membrane_3"/>
    <property type="match status" value="1"/>
</dbReference>
<evidence type="ECO:0000256" key="2">
    <source>
        <dbReference type="ARBA" id="ARBA00004127"/>
    </source>
</evidence>
<evidence type="ECO:0000256" key="19">
    <source>
        <dbReference type="PIRSR" id="PIRSR602401-1"/>
    </source>
</evidence>
<dbReference type="FunFam" id="3.40.50.300:FF:000465">
    <property type="entry name" value="ATP-binding cassette, sub-family A (ABC1), member 3"/>
    <property type="match status" value="1"/>
</dbReference>
<keyword evidence="12" id="KW-0560">Oxidoreductase</keyword>
<evidence type="ECO:0000256" key="7">
    <source>
        <dbReference type="ARBA" id="ARBA00022723"/>
    </source>
</evidence>
<dbReference type="GO" id="GO:0012505">
    <property type="term" value="C:endomembrane system"/>
    <property type="evidence" value="ECO:0007669"/>
    <property type="project" value="UniProtKB-SubCell"/>
</dbReference>
<dbReference type="GO" id="GO:0005737">
    <property type="term" value="C:cytoplasm"/>
    <property type="evidence" value="ECO:0007669"/>
    <property type="project" value="UniProtKB-ARBA"/>
</dbReference>
<dbReference type="GO" id="GO:0005524">
    <property type="term" value="F:ATP binding"/>
    <property type="evidence" value="ECO:0007669"/>
    <property type="project" value="UniProtKB-KW"/>
</dbReference>
<evidence type="ECO:0000256" key="21">
    <source>
        <dbReference type="SAM" id="Phobius"/>
    </source>
</evidence>
<feature type="transmembrane region" description="Helical" evidence="21">
    <location>
        <begin position="849"/>
        <end position="867"/>
    </location>
</feature>
<feature type="non-terminal residue" evidence="23">
    <location>
        <position position="1"/>
    </location>
</feature>
<keyword evidence="7 19" id="KW-0479">Metal-binding</keyword>
<dbReference type="GO" id="GO:0016020">
    <property type="term" value="C:membrane"/>
    <property type="evidence" value="ECO:0007669"/>
    <property type="project" value="InterPro"/>
</dbReference>
<evidence type="ECO:0000313" key="24">
    <source>
        <dbReference type="Proteomes" id="UP000727407"/>
    </source>
</evidence>
<feature type="transmembrane region" description="Helical" evidence="21">
    <location>
        <begin position="1731"/>
        <end position="1751"/>
    </location>
</feature>
<dbReference type="GO" id="GO:0140359">
    <property type="term" value="F:ABC-type transporter activity"/>
    <property type="evidence" value="ECO:0007669"/>
    <property type="project" value="InterPro"/>
</dbReference>
<dbReference type="InterPro" id="IPR013525">
    <property type="entry name" value="ABC2_TM"/>
</dbReference>
<feature type="transmembrane region" description="Helical" evidence="21">
    <location>
        <begin position="1799"/>
        <end position="1820"/>
    </location>
</feature>
<evidence type="ECO:0000256" key="18">
    <source>
        <dbReference type="ARBA" id="ARBA00050894"/>
    </source>
</evidence>
<keyword evidence="20" id="KW-0175">Coiled coil</keyword>
<feature type="domain" description="ABC transporter" evidence="22">
    <location>
        <begin position="1013"/>
        <end position="1246"/>
    </location>
</feature>
<keyword evidence="8" id="KW-0677">Repeat</keyword>
<feature type="transmembrane region" description="Helical" evidence="21">
    <location>
        <begin position="560"/>
        <end position="581"/>
    </location>
</feature>
<evidence type="ECO:0000256" key="13">
    <source>
        <dbReference type="ARBA" id="ARBA00023004"/>
    </source>
</evidence>
<dbReference type="GO" id="GO:0005319">
    <property type="term" value="F:lipid transporter activity"/>
    <property type="evidence" value="ECO:0007669"/>
    <property type="project" value="TreeGrafter"/>
</dbReference>
<feature type="non-terminal residue" evidence="23">
    <location>
        <position position="1884"/>
    </location>
</feature>
<feature type="transmembrane region" description="Helical" evidence="21">
    <location>
        <begin position="34"/>
        <end position="56"/>
    </location>
</feature>
<dbReference type="InterPro" id="IPR027417">
    <property type="entry name" value="P-loop_NTPase"/>
</dbReference>
<dbReference type="Proteomes" id="UP000727407">
    <property type="component" value="Unassembled WGS sequence"/>
</dbReference>
<feature type="transmembrane region" description="Helical" evidence="21">
    <location>
        <begin position="6"/>
        <end position="22"/>
    </location>
</feature>
<keyword evidence="24" id="KW-1185">Reference proteome</keyword>
<dbReference type="SUPFAM" id="SSF48264">
    <property type="entry name" value="Cytochrome P450"/>
    <property type="match status" value="1"/>
</dbReference>
<evidence type="ECO:0000256" key="17">
    <source>
        <dbReference type="ARBA" id="ARBA00023180"/>
    </source>
</evidence>
<dbReference type="FunFam" id="3.40.50.300:FF:000327">
    <property type="entry name" value="ATP-binding cassette sub-family A member 3"/>
    <property type="match status" value="1"/>
</dbReference>
<feature type="transmembrane region" description="Helical" evidence="21">
    <location>
        <begin position="732"/>
        <end position="755"/>
    </location>
</feature>
<evidence type="ECO:0000313" key="23">
    <source>
        <dbReference type="EMBL" id="KAF5896960.1"/>
    </source>
</evidence>
<keyword evidence="10 23" id="KW-0067">ATP-binding</keyword>
<dbReference type="PRINTS" id="PR00463">
    <property type="entry name" value="EP450I"/>
</dbReference>
<gene>
    <name evidence="23" type="ORF">DAT39_013319</name>
</gene>
<evidence type="ECO:0000256" key="10">
    <source>
        <dbReference type="ARBA" id="ARBA00022840"/>
    </source>
</evidence>
<dbReference type="InterPro" id="IPR017972">
    <property type="entry name" value="Cyt_P450_CS"/>
</dbReference>
<keyword evidence="15" id="KW-0445">Lipid transport</keyword>
<keyword evidence="9" id="KW-0547">Nucleotide-binding</keyword>
<dbReference type="GO" id="GO:0020037">
    <property type="term" value="F:heme binding"/>
    <property type="evidence" value="ECO:0007669"/>
    <property type="project" value="InterPro"/>
</dbReference>
<evidence type="ECO:0000256" key="12">
    <source>
        <dbReference type="ARBA" id="ARBA00023002"/>
    </source>
</evidence>
<dbReference type="PRINTS" id="PR00385">
    <property type="entry name" value="P450"/>
</dbReference>
<dbReference type="Pfam" id="PF00005">
    <property type="entry name" value="ABC_tran"/>
    <property type="match status" value="2"/>
</dbReference>
<keyword evidence="5 19" id="KW-0349">Heme</keyword>
<dbReference type="GO" id="GO:0016705">
    <property type="term" value="F:oxidoreductase activity, acting on paired donors, with incorporation or reduction of molecular oxygen"/>
    <property type="evidence" value="ECO:0007669"/>
    <property type="project" value="InterPro"/>
</dbReference>
<dbReference type="GO" id="GO:0016887">
    <property type="term" value="F:ATP hydrolysis activity"/>
    <property type="evidence" value="ECO:0007669"/>
    <property type="project" value="InterPro"/>
</dbReference>
<dbReference type="PROSITE" id="PS00211">
    <property type="entry name" value="ABC_TRANSPORTER_1"/>
    <property type="match status" value="1"/>
</dbReference>
<evidence type="ECO:0000256" key="9">
    <source>
        <dbReference type="ARBA" id="ARBA00022741"/>
    </source>
</evidence>
<feature type="transmembrane region" description="Helical" evidence="21">
    <location>
        <begin position="813"/>
        <end position="837"/>
    </location>
</feature>
<evidence type="ECO:0000256" key="15">
    <source>
        <dbReference type="ARBA" id="ARBA00023055"/>
    </source>
</evidence>
<evidence type="ECO:0000256" key="1">
    <source>
        <dbReference type="ARBA" id="ARBA00001971"/>
    </source>
</evidence>
<dbReference type="Pfam" id="PF00067">
    <property type="entry name" value="p450"/>
    <property type="match status" value="1"/>
</dbReference>
<evidence type="ECO:0000256" key="5">
    <source>
        <dbReference type="ARBA" id="ARBA00022617"/>
    </source>
</evidence>
<keyword evidence="6 21" id="KW-0812">Transmembrane</keyword>
<comment type="cofactor">
    <cofactor evidence="1 19">
        <name>heme</name>
        <dbReference type="ChEBI" id="CHEBI:30413"/>
    </cofactor>
</comment>
<keyword evidence="17" id="KW-0325">Glycoprotein</keyword>
<dbReference type="InterPro" id="IPR017871">
    <property type="entry name" value="ABC_transporter-like_CS"/>
</dbReference>
<feature type="coiled-coil region" evidence="20">
    <location>
        <begin position="1482"/>
        <end position="1516"/>
    </location>
</feature>
<keyword evidence="16 21" id="KW-0472">Membrane</keyword>
<reference evidence="23" key="1">
    <citation type="submission" date="2020-07" db="EMBL/GenBank/DDBJ databases">
        <title>Clarias magur genome sequencing, assembly and annotation.</title>
        <authorList>
            <person name="Kushwaha B."/>
            <person name="Kumar R."/>
            <person name="Das P."/>
            <person name="Joshi C.G."/>
            <person name="Kumar D."/>
            <person name="Nagpure N.S."/>
            <person name="Pandey M."/>
            <person name="Agarwal S."/>
            <person name="Srivastava S."/>
            <person name="Singh M."/>
            <person name="Sahoo L."/>
            <person name="Jayasankar P."/>
            <person name="Meher P.K."/>
            <person name="Koringa P.G."/>
            <person name="Iquebal M.A."/>
            <person name="Das S.P."/>
            <person name="Bit A."/>
            <person name="Patnaik S."/>
            <person name="Patel N."/>
            <person name="Shah T.M."/>
            <person name="Hinsu A."/>
            <person name="Jena J.K."/>
        </authorList>
    </citation>
    <scope>NUCLEOTIDE SEQUENCE</scope>
    <source>
        <strain evidence="23">CIFAMagur01</strain>
        <tissue evidence="23">Testis</tissue>
    </source>
</reference>
<feature type="transmembrane region" description="Helical" evidence="21">
    <location>
        <begin position="1763"/>
        <end position="1779"/>
    </location>
</feature>
<feature type="transmembrane region" description="Helical" evidence="21">
    <location>
        <begin position="775"/>
        <end position="801"/>
    </location>
</feature>
<dbReference type="FunFam" id="1.10.630.10:FF:000004">
    <property type="entry name" value="cytochrome P450 2D15 isoform X1"/>
    <property type="match status" value="1"/>
</dbReference>
<dbReference type="Gene3D" id="1.10.630.10">
    <property type="entry name" value="Cytochrome P450"/>
    <property type="match status" value="1"/>
</dbReference>
<dbReference type="InterPro" id="IPR001128">
    <property type="entry name" value="Cyt_P450"/>
</dbReference>
<dbReference type="InterPro" id="IPR002401">
    <property type="entry name" value="Cyt_P450_E_grp-I"/>
</dbReference>
<comment type="subcellular location">
    <subcellularLocation>
        <location evidence="2">Endomembrane system</location>
        <topology evidence="2">Multi-pass membrane protein</topology>
    </subcellularLocation>
</comment>
<dbReference type="Gene3D" id="3.40.50.300">
    <property type="entry name" value="P-loop containing nucleotide triphosphate hydrolases"/>
    <property type="match status" value="2"/>
</dbReference>
<organism evidence="23 24">
    <name type="scientific">Clarias magur</name>
    <name type="common">Asian catfish</name>
    <name type="synonym">Macropteronotus magur</name>
    <dbReference type="NCBI Taxonomy" id="1594786"/>
    <lineage>
        <taxon>Eukaryota</taxon>
        <taxon>Metazoa</taxon>
        <taxon>Chordata</taxon>
        <taxon>Craniata</taxon>
        <taxon>Vertebrata</taxon>
        <taxon>Euteleostomi</taxon>
        <taxon>Actinopterygii</taxon>
        <taxon>Neopterygii</taxon>
        <taxon>Teleostei</taxon>
        <taxon>Ostariophysi</taxon>
        <taxon>Siluriformes</taxon>
        <taxon>Clariidae</taxon>
        <taxon>Clarias</taxon>
    </lineage>
</organism>
<dbReference type="SUPFAM" id="SSF52540">
    <property type="entry name" value="P-loop containing nucleoside triphosphate hydrolases"/>
    <property type="match status" value="2"/>
</dbReference>
<dbReference type="InterPro" id="IPR036396">
    <property type="entry name" value="Cyt_P450_sf"/>
</dbReference>
<evidence type="ECO:0000256" key="8">
    <source>
        <dbReference type="ARBA" id="ARBA00022737"/>
    </source>
</evidence>
<comment type="caution">
    <text evidence="23">The sequence shown here is derived from an EMBL/GenBank/DDBJ whole genome shotgun (WGS) entry which is preliminary data.</text>
</comment>
<keyword evidence="13 19" id="KW-0408">Iron</keyword>
<dbReference type="OrthoDB" id="6512918at2759"/>
<keyword evidence="14" id="KW-0503">Monooxygenase</keyword>
<comment type="catalytic activity">
    <reaction evidence="18">
        <text>cholesterol(in) + ATP + H2O = cholesterol(out) + ADP + phosphate + H(+)</text>
        <dbReference type="Rhea" id="RHEA:39051"/>
        <dbReference type="ChEBI" id="CHEBI:15377"/>
        <dbReference type="ChEBI" id="CHEBI:15378"/>
        <dbReference type="ChEBI" id="CHEBI:16113"/>
        <dbReference type="ChEBI" id="CHEBI:30616"/>
        <dbReference type="ChEBI" id="CHEBI:43474"/>
        <dbReference type="ChEBI" id="CHEBI:456216"/>
    </reaction>
    <physiologicalReaction direction="left-to-right" evidence="18">
        <dbReference type="Rhea" id="RHEA:39052"/>
    </physiologicalReaction>
</comment>
<keyword evidence="4" id="KW-0813">Transport</keyword>
<evidence type="ECO:0000256" key="11">
    <source>
        <dbReference type="ARBA" id="ARBA00022989"/>
    </source>
</evidence>
<dbReference type="PANTHER" id="PTHR19229:SF98">
    <property type="entry name" value="PHOSPHOLIPID-TRANSPORTING ATPASE ABCA3"/>
    <property type="match status" value="1"/>
</dbReference>
<comment type="similarity">
    <text evidence="3">Belongs to the cytochrome P450 family.</text>
</comment>
<protein>
    <submittedName>
        <fullName evidence="23">ATP-binding cassette sub-family A member 3</fullName>
    </submittedName>
</protein>
<evidence type="ECO:0000256" key="14">
    <source>
        <dbReference type="ARBA" id="ARBA00023033"/>
    </source>
</evidence>
<evidence type="ECO:0000256" key="4">
    <source>
        <dbReference type="ARBA" id="ARBA00022448"/>
    </source>
</evidence>
<dbReference type="GO" id="GO:0004497">
    <property type="term" value="F:monooxygenase activity"/>
    <property type="evidence" value="ECO:0007669"/>
    <property type="project" value="UniProtKB-KW"/>
</dbReference>
<feature type="binding site" description="axial binding residue" evidence="19">
    <location>
        <position position="1691"/>
    </location>
    <ligand>
        <name>heme</name>
        <dbReference type="ChEBI" id="CHEBI:30413"/>
    </ligand>
    <ligandPart>
        <name>Fe</name>
        <dbReference type="ChEBI" id="CHEBI:18248"/>
    </ligandPart>
</feature>
<evidence type="ECO:0000256" key="6">
    <source>
        <dbReference type="ARBA" id="ARBA00022692"/>
    </source>
</evidence>
<evidence type="ECO:0000256" key="3">
    <source>
        <dbReference type="ARBA" id="ARBA00010617"/>
    </source>
</evidence>
<dbReference type="InterPro" id="IPR026082">
    <property type="entry name" value="ABCA"/>
</dbReference>
<evidence type="ECO:0000259" key="22">
    <source>
        <dbReference type="PROSITE" id="PS50893"/>
    </source>
</evidence>
<feature type="transmembrane region" description="Helical" evidence="21">
    <location>
        <begin position="76"/>
        <end position="99"/>
    </location>
</feature>
<dbReference type="EMBL" id="QNUK01000254">
    <property type="protein sequence ID" value="KAF5896960.1"/>
    <property type="molecule type" value="Genomic_DNA"/>
</dbReference>
<dbReference type="GO" id="GO:0005506">
    <property type="term" value="F:iron ion binding"/>
    <property type="evidence" value="ECO:0007669"/>
    <property type="project" value="InterPro"/>
</dbReference>
<name>A0A8J4UKT0_CLAMG</name>
<dbReference type="InterPro" id="IPR003593">
    <property type="entry name" value="AAA+_ATPase"/>
</dbReference>
<evidence type="ECO:0000256" key="20">
    <source>
        <dbReference type="SAM" id="Coils"/>
    </source>
</evidence>
<dbReference type="PROSITE" id="PS50893">
    <property type="entry name" value="ABC_TRANSPORTER_2"/>
    <property type="match status" value="2"/>
</dbReference>
<feature type="domain" description="ABC transporter" evidence="22">
    <location>
        <begin position="160"/>
        <end position="393"/>
    </location>
</feature>
<dbReference type="SMART" id="SM00382">
    <property type="entry name" value="AAA"/>
    <property type="match status" value="2"/>
</dbReference>
<accession>A0A8J4UKT0</accession>
<feature type="transmembrane region" description="Helical" evidence="21">
    <location>
        <begin position="937"/>
        <end position="958"/>
    </location>
</feature>
<dbReference type="InterPro" id="IPR003439">
    <property type="entry name" value="ABC_transporter-like_ATP-bd"/>
</dbReference>
<keyword evidence="11 21" id="KW-1133">Transmembrane helix</keyword>
<dbReference type="PROSITE" id="PS00086">
    <property type="entry name" value="CYTOCHROME_P450"/>
    <property type="match status" value="1"/>
</dbReference>
<evidence type="ECO:0000256" key="16">
    <source>
        <dbReference type="ARBA" id="ARBA00023136"/>
    </source>
</evidence>
<proteinExistence type="inferred from homology"/>
<sequence length="1884" mass="211061">NVAAAASGFLYFFSYLPYLFLWPRYDLLTHAQKVSACLISNVAMAMGAQLIGMFEGKGLGIQWNNLFEPVTVDDDFSLAQVLGLLLLDAILYSLVAWYVEAVFPGEYGMPRPWYFFILPSYWCNSPRVALVKEKEEEEDAEKALKGEFIEEEPTGLVSGVKIKHLTKAFKMGNKTKEAVKDLTLNMFEGQITVLLGHNGAGKTTTLSMLTGLFPPSSGRAYINGYDICQDMVLIRRSLGLCPQHDVLFDNLTVREHLLFYAQLKGYPREKIPDEVERIMHILNLEDKKNARSKTLSGGMKRKLSIGIALIGDSKVVMLDEPTSGMDPSARRATWDLLQGEKRGRTILLTTHFMDEADLLGDRIAIMAGGELQCCGSPLFLKNKYGAGYHMVIVKDAMCNVSEISRLVHMYVPNATLESSAGAEISYILPKESTSRFELLFAELEMNREELGIASYGASVTTMEEVFLRVGKLVDSSLDIQAIQLPALQYQHERRSHDWTVDDASSISGMTDVTDFTDSGTLISEDCSNIKLNTGGKLYIQQFYAMFLKRALYSWRNWKVMVAQFLVPLIFTVVALVVAQTLPGQHKTPELRLALSRYGHTTVPMALDAGPLATALAEAYAAQLATQTVTPVTNLTDFSEYVLNNAMREGGAFNEHCVVGAAFRGRTSRFAEITGYFNNQGYHTPATALMLVDNALYRFLAGPNASIQTGNKPMPRNMSETAQSQLSQGQTGFAIAINLMYGMASLASTFALLLVVERSVKSKHVQRVSGVYISNFWFSALLWDLINFLLPCLLMLVVFRAFGVKAFVEENHLVDVLLMFLLYGWAVIPLMYMLSFLFSSAATAYTRLTIFNIISGTATFLAVTIMTIPELQLQKLSRLLDKLFMLFPNYCLGMSFCQFYRNYETISFCTTNILTKEICKIYNITYQLNYFSMNDPGVGCYLVAMSLQGVVFLVLLFVIELQCISTVFNICRRCKKGKLVKDEALQPEDRDVADERKRVLECQPVVESMVGSPLILQELTKVYPGSQSLLAVDRLSLAVGKGECFGLLGFNGAGKTTTFKMLTGDETVTAGDAFIDGYSILRDVKKVQQRIGYCPQFDAVLDHMTGRETLSMYARLRGIPEKYVFACVENVLRSLLLEPHADKLVRSYSGGNKRKLSAGMALIGGPPVIFLDEPSTGMDPVARRLLWDAVTRTRESGKAIIITSHSMEECEALCTRLAVMVNGQFKCLGSPQHLKSKFGSGYTLLAKIHMEADLEEMDLQLFKDFIESTFPGSLLKDEHQGMVHYHLTDKTLTWAQVFGTLEAAKEKYGIEDYCLAKTYGSVFQVYFGPKKVIVLAGYKTVKQALVNYAEEFGEREVNQTFKFAEEHGILFSNGENWKEMRRFALTNLRDFGMGKRGSEEKIIEEIQYLKEVFESFGGKPFDTTQPVNHAVSNIISSIVYGSRFEYTDPHFKEMVKRANENVRIGGSASIRIFNILPWVGPFLSSLRKLRANAEKNLSQVRELVSDLQETLNSDERRGFVDSFLLRKQSDEQSGQKNTRFNEKNLVTTVINLFVAGTDTTSTTLRWGMLLMAKYPHIQDQVQEEIDRVIGGRQPVVEDRKNLPYTDAVVHEIQRLANIVPMSLPHTTSCDVNFNDFFIKKGTTVYPLLMSVLRDESQWNNPHNFDPENFLDEGGRFVKKDAFMPFSAGRRACLGESLAKMELFIFFSSLLQHFCFTPPPGMSEDQLDLTANVAAAASGFLYFFSYLPYLFLWPRYDLLTQAQKVSACLISNVAMDGWLWMPNLLACLKAKPVTVDDDFSLAQVLGLLLLDAILYSLVAWVGKLVDSSLDIQAIQLPALQYQHERRSHDWTFDDASSISGMTDVTDFTDSGTLISEDCSNTKLNTR</sequence>